<keyword evidence="3" id="KW-1185">Reference proteome</keyword>
<reference evidence="2 3" key="1">
    <citation type="submission" date="2019-08" db="EMBL/GenBank/DDBJ databases">
        <authorList>
            <person name="Peeters C."/>
        </authorList>
    </citation>
    <scope>NUCLEOTIDE SEQUENCE [LARGE SCALE GENOMIC DNA]</scope>
    <source>
        <strain evidence="2 3">LMG 31108</strain>
    </source>
</reference>
<evidence type="ECO:0000256" key="1">
    <source>
        <dbReference type="SAM" id="MobiDB-lite"/>
    </source>
</evidence>
<evidence type="ECO:0000313" key="2">
    <source>
        <dbReference type="EMBL" id="VVD87450.1"/>
    </source>
</evidence>
<name>A0A5E4THK6_9BURK</name>
<accession>A0A5E4THK6</accession>
<dbReference type="OrthoDB" id="5520111at2"/>
<proteinExistence type="predicted"/>
<gene>
    <name evidence="2" type="ORF">PAN31108_01451</name>
</gene>
<dbReference type="EMBL" id="CABPSB010000003">
    <property type="protein sequence ID" value="VVD87450.1"/>
    <property type="molecule type" value="Genomic_DNA"/>
</dbReference>
<dbReference type="RefSeq" id="WP_150668187.1">
    <property type="nucleotide sequence ID" value="NZ_CABPSB010000003.1"/>
</dbReference>
<feature type="region of interest" description="Disordered" evidence="1">
    <location>
        <begin position="1"/>
        <end position="26"/>
    </location>
</feature>
<dbReference type="AlphaFoldDB" id="A0A5E4THK6"/>
<evidence type="ECO:0000313" key="3">
    <source>
        <dbReference type="Proteomes" id="UP000406256"/>
    </source>
</evidence>
<organism evidence="2 3">
    <name type="scientific">Pandoraea anhela</name>
    <dbReference type="NCBI Taxonomy" id="2508295"/>
    <lineage>
        <taxon>Bacteria</taxon>
        <taxon>Pseudomonadati</taxon>
        <taxon>Pseudomonadota</taxon>
        <taxon>Betaproteobacteria</taxon>
        <taxon>Burkholderiales</taxon>
        <taxon>Burkholderiaceae</taxon>
        <taxon>Pandoraea</taxon>
    </lineage>
</organism>
<feature type="compositionally biased region" description="Basic residues" evidence="1">
    <location>
        <begin position="7"/>
        <end position="17"/>
    </location>
</feature>
<protein>
    <submittedName>
        <fullName evidence="2">Uncharacterized protein</fullName>
    </submittedName>
</protein>
<dbReference type="Proteomes" id="UP000406256">
    <property type="component" value="Unassembled WGS sequence"/>
</dbReference>
<sequence>MATLKSVAKKTGLKGRKPAATTLPDNLTPNVKQAKVRLKKVQKGTLALRKHHWPNVTEDELWIRHGKAGFTTIPRTLPLFIEIIDAASKQVASGKSVPAGRTYLVLWSRVFDEGLVKIEVEASAAREAGYVGERNITTWRQHLKVLADLGFIDVKEGAAGPCQFILMFNPYHVSRKLHAKGWIQKVTYDALFQRAIEIGATDLEEEEVE</sequence>